<sequence length="411" mass="46778">MDTMTTLQNKVQDLEQEIQFYQDLVRELPISFHYEHPKLGKKAVKCKTIEISNIEPSNKPTVLTMDWKLEEEIQYVETFLQPILDMVPHHIMFINRNGLITLMNTQVAQDYQINRNDYIGKHARELLKIKDESIIVLETLKTGEPIVNKEVFDKNYGIMNTHVIRSAEGEIQRVIGIFHFLNVIKSAEKQALAGRIAAGIAHEIRNPLTTVRGFLQLLQPRMDEEISELFSSLLIPEIDRANTIIKDFLQIAKPSDSSLETIEISEFIKNYLGNFLHSEALLHNFDLEFVIDPLAEGKLFVGDKEKLFSVFLNLFQNSKQAMTKGKLSIQILASYANNCLQIYFKDNGPGIPKEIVTHVFDPFFTTKDEGTGLGLSISRKIIENHGGSLTISSIEDGTQFMIELPTVIKKS</sequence>
<keyword evidence="7" id="KW-0067">ATP-binding</keyword>
<dbReference type="SMART" id="SM00388">
    <property type="entry name" value="HisKA"/>
    <property type="match status" value="1"/>
</dbReference>
<feature type="domain" description="Histidine kinase" evidence="9">
    <location>
        <begin position="199"/>
        <end position="408"/>
    </location>
</feature>
<evidence type="ECO:0000256" key="3">
    <source>
        <dbReference type="ARBA" id="ARBA00022553"/>
    </source>
</evidence>
<dbReference type="Gene3D" id="3.30.565.10">
    <property type="entry name" value="Histidine kinase-like ATPase, C-terminal domain"/>
    <property type="match status" value="1"/>
</dbReference>
<dbReference type="Pfam" id="PF02518">
    <property type="entry name" value="HATPase_c"/>
    <property type="match status" value="1"/>
</dbReference>
<keyword evidence="6" id="KW-0418">Kinase</keyword>
<evidence type="ECO:0000313" key="11">
    <source>
        <dbReference type="Proteomes" id="UP000074108"/>
    </source>
</evidence>
<comment type="caution">
    <text evidence="10">The sequence shown here is derived from an EMBL/GenBank/DDBJ whole genome shotgun (WGS) entry which is preliminary data.</text>
</comment>
<dbReference type="RefSeq" id="WP_241494431.1">
    <property type="nucleotide sequence ID" value="NZ_LDYG01000039.1"/>
</dbReference>
<dbReference type="InterPro" id="IPR004358">
    <property type="entry name" value="Sig_transdc_His_kin-like_C"/>
</dbReference>
<dbReference type="CDD" id="cd00082">
    <property type="entry name" value="HisKA"/>
    <property type="match status" value="1"/>
</dbReference>
<dbReference type="Proteomes" id="UP000074108">
    <property type="component" value="Unassembled WGS sequence"/>
</dbReference>
<dbReference type="AlphaFoldDB" id="A0A147K664"/>
<dbReference type="PATRIC" id="fig|1150625.3.peg.2606"/>
<dbReference type="Pfam" id="PF00512">
    <property type="entry name" value="HisKA"/>
    <property type="match status" value="1"/>
</dbReference>
<dbReference type="InterPro" id="IPR005467">
    <property type="entry name" value="His_kinase_dom"/>
</dbReference>
<reference evidence="10 11" key="1">
    <citation type="journal article" date="2016" name="Front. Microbiol.">
        <title>Microevolution Analysis of Bacillus coahuilensis Unveils Differences in Phosphorus Acquisition Strategies and Their Regulation.</title>
        <authorList>
            <person name="Gomez-Lunar Z."/>
            <person name="Hernandez-Gonzalez I."/>
            <person name="Rodriguez-Torres M.D."/>
            <person name="Souza V."/>
            <person name="Olmedo-Alvarez G."/>
        </authorList>
    </citation>
    <scope>NUCLEOTIDE SEQUENCE [LARGE SCALE GENOMIC DNA]</scope>
    <source>
        <strain evidence="11">p1.1.43</strain>
    </source>
</reference>
<dbReference type="SUPFAM" id="SSF47384">
    <property type="entry name" value="Homodimeric domain of signal transducing histidine kinase"/>
    <property type="match status" value="1"/>
</dbReference>
<dbReference type="SMART" id="SM00387">
    <property type="entry name" value="HATPase_c"/>
    <property type="match status" value="1"/>
</dbReference>
<dbReference type="Gene3D" id="1.10.287.130">
    <property type="match status" value="1"/>
</dbReference>
<evidence type="ECO:0000256" key="6">
    <source>
        <dbReference type="ARBA" id="ARBA00022777"/>
    </source>
</evidence>
<dbReference type="PANTHER" id="PTHR43065:SF34">
    <property type="entry name" value="SPORULATION KINASE A"/>
    <property type="match status" value="1"/>
</dbReference>
<comment type="catalytic activity">
    <reaction evidence="1">
        <text>ATP + protein L-histidine = ADP + protein N-phospho-L-histidine.</text>
        <dbReference type="EC" id="2.7.13.3"/>
    </reaction>
</comment>
<evidence type="ECO:0000256" key="4">
    <source>
        <dbReference type="ARBA" id="ARBA00022679"/>
    </source>
</evidence>
<dbReference type="PANTHER" id="PTHR43065">
    <property type="entry name" value="SENSOR HISTIDINE KINASE"/>
    <property type="match status" value="1"/>
</dbReference>
<evidence type="ECO:0000256" key="2">
    <source>
        <dbReference type="ARBA" id="ARBA00012438"/>
    </source>
</evidence>
<proteinExistence type="predicted"/>
<dbReference type="PROSITE" id="PS50109">
    <property type="entry name" value="HIS_KIN"/>
    <property type="match status" value="1"/>
</dbReference>
<dbReference type="GO" id="GO:0005524">
    <property type="term" value="F:ATP binding"/>
    <property type="evidence" value="ECO:0007669"/>
    <property type="project" value="UniProtKB-KW"/>
</dbReference>
<keyword evidence="3" id="KW-0597">Phosphoprotein</keyword>
<dbReference type="InterPro" id="IPR003594">
    <property type="entry name" value="HATPase_dom"/>
</dbReference>
<evidence type="ECO:0000313" key="10">
    <source>
        <dbReference type="EMBL" id="KUP05320.1"/>
    </source>
</evidence>
<dbReference type="InterPro" id="IPR035965">
    <property type="entry name" value="PAS-like_dom_sf"/>
</dbReference>
<evidence type="ECO:0000256" key="5">
    <source>
        <dbReference type="ARBA" id="ARBA00022741"/>
    </source>
</evidence>
<dbReference type="PRINTS" id="PR00344">
    <property type="entry name" value="BCTRLSENSOR"/>
</dbReference>
<dbReference type="SUPFAM" id="SSF55874">
    <property type="entry name" value="ATPase domain of HSP90 chaperone/DNA topoisomerase II/histidine kinase"/>
    <property type="match status" value="1"/>
</dbReference>
<keyword evidence="5" id="KW-0547">Nucleotide-binding</keyword>
<accession>A0A147K664</accession>
<keyword evidence="11" id="KW-1185">Reference proteome</keyword>
<evidence type="ECO:0000259" key="9">
    <source>
        <dbReference type="PROSITE" id="PS50109"/>
    </source>
</evidence>
<gene>
    <name evidence="10" type="ORF">Q75_12380</name>
</gene>
<name>A0A147K664_9BACI</name>
<dbReference type="SUPFAM" id="SSF55785">
    <property type="entry name" value="PYP-like sensor domain (PAS domain)"/>
    <property type="match status" value="1"/>
</dbReference>
<keyword evidence="4" id="KW-0808">Transferase</keyword>
<organism evidence="10 11">
    <name type="scientific">Bacillus coahuilensis p1.1.43</name>
    <dbReference type="NCBI Taxonomy" id="1150625"/>
    <lineage>
        <taxon>Bacteria</taxon>
        <taxon>Bacillati</taxon>
        <taxon>Bacillota</taxon>
        <taxon>Bacilli</taxon>
        <taxon>Bacillales</taxon>
        <taxon>Bacillaceae</taxon>
        <taxon>Bacillus</taxon>
    </lineage>
</organism>
<dbReference type="EC" id="2.7.13.3" evidence="2"/>
<evidence type="ECO:0000256" key="7">
    <source>
        <dbReference type="ARBA" id="ARBA00022840"/>
    </source>
</evidence>
<dbReference type="InterPro" id="IPR036890">
    <property type="entry name" value="HATPase_C_sf"/>
</dbReference>
<evidence type="ECO:0000256" key="1">
    <source>
        <dbReference type="ARBA" id="ARBA00000085"/>
    </source>
</evidence>
<dbReference type="InterPro" id="IPR003661">
    <property type="entry name" value="HisK_dim/P_dom"/>
</dbReference>
<dbReference type="EMBL" id="LDYG01000039">
    <property type="protein sequence ID" value="KUP05320.1"/>
    <property type="molecule type" value="Genomic_DNA"/>
</dbReference>
<dbReference type="GO" id="GO:0000155">
    <property type="term" value="F:phosphorelay sensor kinase activity"/>
    <property type="evidence" value="ECO:0007669"/>
    <property type="project" value="InterPro"/>
</dbReference>
<keyword evidence="8" id="KW-0902">Two-component regulatory system</keyword>
<dbReference type="Gene3D" id="3.30.450.20">
    <property type="entry name" value="PAS domain"/>
    <property type="match status" value="1"/>
</dbReference>
<protein>
    <recommendedName>
        <fullName evidence="2">histidine kinase</fullName>
        <ecNumber evidence="2">2.7.13.3</ecNumber>
    </recommendedName>
</protein>
<evidence type="ECO:0000256" key="8">
    <source>
        <dbReference type="ARBA" id="ARBA00023012"/>
    </source>
</evidence>
<dbReference type="InterPro" id="IPR036097">
    <property type="entry name" value="HisK_dim/P_sf"/>
</dbReference>
<dbReference type="STRING" id="1150625.Q75_12380"/>